<sequence length="16" mass="2153">MRARRAARPRRWTRRR</sequence>
<reference evidence="1" key="1">
    <citation type="submission" date="2014-09" db="EMBL/GenBank/DDBJ databases">
        <authorList>
            <person name="Magalhaes I.L.F."/>
            <person name="Oliveira U."/>
            <person name="Santos F.R."/>
            <person name="Vidigal T.H.D.A."/>
            <person name="Brescovit A.D."/>
            <person name="Santos A.J."/>
        </authorList>
    </citation>
    <scope>NUCLEOTIDE SEQUENCE</scope>
    <source>
        <tissue evidence="1">Shoot tissue taken approximately 20 cm above the soil surface</tissue>
    </source>
</reference>
<name>A0A0A8ZDM9_ARUDO</name>
<dbReference type="EMBL" id="GBRH01263045">
    <property type="protein sequence ID" value="JAD34850.1"/>
    <property type="molecule type" value="Transcribed_RNA"/>
</dbReference>
<proteinExistence type="predicted"/>
<protein>
    <submittedName>
        <fullName evidence="1">Uncharacterized protein</fullName>
    </submittedName>
</protein>
<dbReference type="AlphaFoldDB" id="A0A0A8ZDM9"/>
<accession>A0A0A8ZDM9</accession>
<reference evidence="1" key="2">
    <citation type="journal article" date="2015" name="Data Brief">
        <title>Shoot transcriptome of the giant reed, Arundo donax.</title>
        <authorList>
            <person name="Barrero R.A."/>
            <person name="Guerrero F.D."/>
            <person name="Moolhuijzen P."/>
            <person name="Goolsby J.A."/>
            <person name="Tidwell J."/>
            <person name="Bellgard S.E."/>
            <person name="Bellgard M.I."/>
        </authorList>
    </citation>
    <scope>NUCLEOTIDE SEQUENCE</scope>
    <source>
        <tissue evidence="1">Shoot tissue taken approximately 20 cm above the soil surface</tissue>
    </source>
</reference>
<organism evidence="1">
    <name type="scientific">Arundo donax</name>
    <name type="common">Giant reed</name>
    <name type="synonym">Donax arundinaceus</name>
    <dbReference type="NCBI Taxonomy" id="35708"/>
    <lineage>
        <taxon>Eukaryota</taxon>
        <taxon>Viridiplantae</taxon>
        <taxon>Streptophyta</taxon>
        <taxon>Embryophyta</taxon>
        <taxon>Tracheophyta</taxon>
        <taxon>Spermatophyta</taxon>
        <taxon>Magnoliopsida</taxon>
        <taxon>Liliopsida</taxon>
        <taxon>Poales</taxon>
        <taxon>Poaceae</taxon>
        <taxon>PACMAD clade</taxon>
        <taxon>Arundinoideae</taxon>
        <taxon>Arundineae</taxon>
        <taxon>Arundo</taxon>
    </lineage>
</organism>
<evidence type="ECO:0000313" key="1">
    <source>
        <dbReference type="EMBL" id="JAD34850.1"/>
    </source>
</evidence>